<accession>A0A370DDC5</accession>
<comment type="caution">
    <text evidence="1">The sequence shown here is derived from an EMBL/GenBank/DDBJ whole genome shotgun (WGS) entry which is preliminary data.</text>
</comment>
<evidence type="ECO:0000313" key="1">
    <source>
        <dbReference type="EMBL" id="RDH82384.1"/>
    </source>
</evidence>
<sequence length="112" mass="12495">MEIQGPFTIAVNDNSETGLRELHMGFKPAFQQQDLQSRVTAVKKYLTDLQKDIEAEADANNQQGMITIMQITEQLLPHIESDQIPLDETIVIEIGPIQTSPFDDLLASATLK</sequence>
<keyword evidence="2" id="KW-1185">Reference proteome</keyword>
<protein>
    <submittedName>
        <fullName evidence="1">Transcriptional regulator</fullName>
    </submittedName>
</protein>
<evidence type="ECO:0000313" key="2">
    <source>
        <dbReference type="Proteomes" id="UP000254266"/>
    </source>
</evidence>
<proteinExistence type="predicted"/>
<reference evidence="1 2" key="1">
    <citation type="journal article" date="2018" name="ISME J.">
        <title>Endosymbiont genomes yield clues of tubeworm success.</title>
        <authorList>
            <person name="Li Y."/>
            <person name="Liles M.R."/>
            <person name="Halanych K.M."/>
        </authorList>
    </citation>
    <scope>NUCLEOTIDE SEQUENCE [LARGE SCALE GENOMIC DNA]</scope>
    <source>
        <strain evidence="1">A1464</strain>
    </source>
</reference>
<gene>
    <name evidence="1" type="ORF">DIZ80_08800</name>
</gene>
<name>A0A370DDC5_9GAMM</name>
<dbReference type="Proteomes" id="UP000254266">
    <property type="component" value="Unassembled WGS sequence"/>
</dbReference>
<dbReference type="EMBL" id="QFXC01000011">
    <property type="protein sequence ID" value="RDH82384.1"/>
    <property type="molecule type" value="Genomic_DNA"/>
</dbReference>
<dbReference type="AlphaFoldDB" id="A0A370DDC5"/>
<organism evidence="1 2">
    <name type="scientific">endosymbiont of Galathealinum brachiosum</name>
    <dbReference type="NCBI Taxonomy" id="2200906"/>
    <lineage>
        <taxon>Bacteria</taxon>
        <taxon>Pseudomonadati</taxon>
        <taxon>Pseudomonadota</taxon>
        <taxon>Gammaproteobacteria</taxon>
        <taxon>sulfur-oxidizing symbionts</taxon>
    </lineage>
</organism>